<protein>
    <submittedName>
        <fullName evidence="7">Polysaccharide biosynthesis C-terminal domain-containing protein</fullName>
    </submittedName>
</protein>
<dbReference type="PANTHER" id="PTHR30250:SF11">
    <property type="entry name" value="O-ANTIGEN TRANSPORTER-RELATED"/>
    <property type="match status" value="1"/>
</dbReference>
<keyword evidence="2" id="KW-1003">Cell membrane</keyword>
<comment type="subcellular location">
    <subcellularLocation>
        <location evidence="1">Cell membrane</location>
        <topology evidence="1">Multi-pass membrane protein</topology>
    </subcellularLocation>
</comment>
<gene>
    <name evidence="7" type="ORF">SPF06_19905</name>
</gene>
<evidence type="ECO:0000313" key="8">
    <source>
        <dbReference type="Proteomes" id="UP001304769"/>
    </source>
</evidence>
<dbReference type="InterPro" id="IPR050833">
    <property type="entry name" value="Poly_Biosynth_Transport"/>
</dbReference>
<evidence type="ECO:0000256" key="2">
    <source>
        <dbReference type="ARBA" id="ARBA00022475"/>
    </source>
</evidence>
<evidence type="ECO:0000256" key="3">
    <source>
        <dbReference type="ARBA" id="ARBA00022692"/>
    </source>
</evidence>
<feature type="transmembrane region" description="Helical" evidence="6">
    <location>
        <begin position="116"/>
        <end position="138"/>
    </location>
</feature>
<organism evidence="7 8">
    <name type="scientific">Sinomonas terricola</name>
    <dbReference type="NCBI Taxonomy" id="3110330"/>
    <lineage>
        <taxon>Bacteria</taxon>
        <taxon>Bacillati</taxon>
        <taxon>Actinomycetota</taxon>
        <taxon>Actinomycetes</taxon>
        <taxon>Micrococcales</taxon>
        <taxon>Micrococcaceae</taxon>
        <taxon>Sinomonas</taxon>
    </lineage>
</organism>
<feature type="transmembrane region" description="Helical" evidence="6">
    <location>
        <begin position="297"/>
        <end position="318"/>
    </location>
</feature>
<evidence type="ECO:0000313" key="7">
    <source>
        <dbReference type="EMBL" id="MEA5456994.1"/>
    </source>
</evidence>
<dbReference type="Proteomes" id="UP001304769">
    <property type="component" value="Unassembled WGS sequence"/>
</dbReference>
<keyword evidence="4 6" id="KW-1133">Transmembrane helix</keyword>
<evidence type="ECO:0000256" key="6">
    <source>
        <dbReference type="SAM" id="Phobius"/>
    </source>
</evidence>
<feature type="transmembrane region" description="Helical" evidence="6">
    <location>
        <begin position="65"/>
        <end position="82"/>
    </location>
</feature>
<dbReference type="EMBL" id="JAYGGQ010000020">
    <property type="protein sequence ID" value="MEA5456994.1"/>
    <property type="molecule type" value="Genomic_DNA"/>
</dbReference>
<proteinExistence type="predicted"/>
<reference evidence="7 8" key="1">
    <citation type="submission" date="2023-12" db="EMBL/GenBank/DDBJ databases">
        <title>Sinomonas terricola sp. nov, isolated from litchi orchard soil in Guangdong, PR China.</title>
        <authorList>
            <person name="Jiaxin W."/>
            <person name="Yang Z."/>
            <person name="Honghui Z."/>
        </authorList>
    </citation>
    <scope>NUCLEOTIDE SEQUENCE [LARGE SCALE GENOMIC DNA]</scope>
    <source>
        <strain evidence="7 8">JGH33</strain>
    </source>
</reference>
<feature type="transmembrane region" description="Helical" evidence="6">
    <location>
        <begin position="325"/>
        <end position="346"/>
    </location>
</feature>
<dbReference type="RefSeq" id="WP_323280907.1">
    <property type="nucleotide sequence ID" value="NZ_JAYGGQ010000020.1"/>
</dbReference>
<dbReference type="PANTHER" id="PTHR30250">
    <property type="entry name" value="PST FAMILY PREDICTED COLANIC ACID TRANSPORTER"/>
    <property type="match status" value="1"/>
</dbReference>
<keyword evidence="3 6" id="KW-0812">Transmembrane</keyword>
<feature type="transmembrane region" description="Helical" evidence="6">
    <location>
        <begin position="352"/>
        <end position="371"/>
    </location>
</feature>
<feature type="transmembrane region" description="Helical" evidence="6">
    <location>
        <begin position="263"/>
        <end position="285"/>
    </location>
</feature>
<accession>A0ABU5TBC3</accession>
<name>A0ABU5TBC3_9MICC</name>
<evidence type="ECO:0000256" key="4">
    <source>
        <dbReference type="ARBA" id="ARBA00022989"/>
    </source>
</evidence>
<feature type="transmembrane region" description="Helical" evidence="6">
    <location>
        <begin position="25"/>
        <end position="44"/>
    </location>
</feature>
<feature type="transmembrane region" description="Helical" evidence="6">
    <location>
        <begin position="144"/>
        <end position="165"/>
    </location>
</feature>
<comment type="caution">
    <text evidence="7">The sequence shown here is derived from an EMBL/GenBank/DDBJ whole genome shotgun (WGS) entry which is preliminary data.</text>
</comment>
<keyword evidence="8" id="KW-1185">Reference proteome</keyword>
<evidence type="ECO:0000256" key="5">
    <source>
        <dbReference type="ARBA" id="ARBA00023136"/>
    </source>
</evidence>
<feature type="transmembrane region" description="Helical" evidence="6">
    <location>
        <begin position="88"/>
        <end position="104"/>
    </location>
</feature>
<evidence type="ECO:0000256" key="1">
    <source>
        <dbReference type="ARBA" id="ARBA00004651"/>
    </source>
</evidence>
<sequence>MLAFLYLLAARGSSPQQLGSAVSAIAIATAAVGFIDFGTNSHWVREISRGSMDPHELGRRLTVKIVAALAAGIVWVGVVSLVRSDSMLWTATPVMLGLIINQTSQVALRAAARGELVAIMILCDRIAAFLIFLVLIVAGLSSASVLWISLTCGSLVSASLGWLFVEGRHRPVPAFSLRTNPWRGAGFFGVSSLANSAQSLDLPILSIVAGPAAAGLFGAVNRWTQPMSLLAAAFSAASAPFVSRSSDVIDAWRHVRQAVWMPASAVALSTAVAIAAPALVPLLLGDGYVGSVESLRVLAFVSIFSILSQPLMVILQSLGHDRYTALCMGTAVALQLLAVAIMGAAYGSLGAAYASLITQILIFGAFVVRVVRIYRHARAAVLAETGK</sequence>
<keyword evidence="5 6" id="KW-0472">Membrane</keyword>